<gene>
    <name evidence="1" type="ORF">PIB30_103578</name>
</gene>
<protein>
    <submittedName>
        <fullName evidence="1">Uncharacterized protein</fullName>
    </submittedName>
</protein>
<sequence length="82" mass="9339">MQDDGMWLDDSDAGRGRRGQSAEQLEAALLNVFRLLETEIEKKTVVVVVVERGWGLDAAAPGDREIEKKTVGWWKDVRRRLD</sequence>
<keyword evidence="2" id="KW-1185">Reference proteome</keyword>
<feature type="non-terminal residue" evidence="1">
    <location>
        <position position="82"/>
    </location>
</feature>
<evidence type="ECO:0000313" key="1">
    <source>
        <dbReference type="EMBL" id="MED6153590.1"/>
    </source>
</evidence>
<dbReference type="Proteomes" id="UP001341840">
    <property type="component" value="Unassembled WGS sequence"/>
</dbReference>
<evidence type="ECO:0000313" key="2">
    <source>
        <dbReference type="Proteomes" id="UP001341840"/>
    </source>
</evidence>
<reference evidence="1 2" key="1">
    <citation type="journal article" date="2023" name="Plants (Basel)">
        <title>Bridging the Gap: Combining Genomics and Transcriptomics Approaches to Understand Stylosanthes scabra, an Orphan Legume from the Brazilian Caatinga.</title>
        <authorList>
            <person name="Ferreira-Neto J.R.C."/>
            <person name="da Silva M.D."/>
            <person name="Binneck E."/>
            <person name="de Melo N.F."/>
            <person name="da Silva R.H."/>
            <person name="de Melo A.L.T.M."/>
            <person name="Pandolfi V."/>
            <person name="Bustamante F.O."/>
            <person name="Brasileiro-Vidal A.C."/>
            <person name="Benko-Iseppon A.M."/>
        </authorList>
    </citation>
    <scope>NUCLEOTIDE SEQUENCE [LARGE SCALE GENOMIC DNA]</scope>
    <source>
        <tissue evidence="1">Leaves</tissue>
    </source>
</reference>
<name>A0ABU6TZF1_9FABA</name>
<accession>A0ABU6TZF1</accession>
<dbReference type="EMBL" id="JASCZI010094015">
    <property type="protein sequence ID" value="MED6153590.1"/>
    <property type="molecule type" value="Genomic_DNA"/>
</dbReference>
<comment type="caution">
    <text evidence="1">The sequence shown here is derived from an EMBL/GenBank/DDBJ whole genome shotgun (WGS) entry which is preliminary data.</text>
</comment>
<organism evidence="1 2">
    <name type="scientific">Stylosanthes scabra</name>
    <dbReference type="NCBI Taxonomy" id="79078"/>
    <lineage>
        <taxon>Eukaryota</taxon>
        <taxon>Viridiplantae</taxon>
        <taxon>Streptophyta</taxon>
        <taxon>Embryophyta</taxon>
        <taxon>Tracheophyta</taxon>
        <taxon>Spermatophyta</taxon>
        <taxon>Magnoliopsida</taxon>
        <taxon>eudicotyledons</taxon>
        <taxon>Gunneridae</taxon>
        <taxon>Pentapetalae</taxon>
        <taxon>rosids</taxon>
        <taxon>fabids</taxon>
        <taxon>Fabales</taxon>
        <taxon>Fabaceae</taxon>
        <taxon>Papilionoideae</taxon>
        <taxon>50 kb inversion clade</taxon>
        <taxon>dalbergioids sensu lato</taxon>
        <taxon>Dalbergieae</taxon>
        <taxon>Pterocarpus clade</taxon>
        <taxon>Stylosanthes</taxon>
    </lineage>
</organism>
<proteinExistence type="predicted"/>